<name>A0ABQ1G8K5_9GAMM</name>
<evidence type="ECO:0000259" key="1">
    <source>
        <dbReference type="Pfam" id="PF05523"/>
    </source>
</evidence>
<dbReference type="Pfam" id="PF05523">
    <property type="entry name" value="FdtA"/>
    <property type="match status" value="1"/>
</dbReference>
<comment type="caution">
    <text evidence="2">The sequence shown here is derived from an EMBL/GenBank/DDBJ whole genome shotgun (WGS) entry which is preliminary data.</text>
</comment>
<dbReference type="EMBL" id="BMJA01000002">
    <property type="protein sequence ID" value="GGA38797.1"/>
    <property type="molecule type" value="Genomic_DNA"/>
</dbReference>
<organism evidence="2 3">
    <name type="scientific">Dyella nitratireducens</name>
    <dbReference type="NCBI Taxonomy" id="1849580"/>
    <lineage>
        <taxon>Bacteria</taxon>
        <taxon>Pseudomonadati</taxon>
        <taxon>Pseudomonadota</taxon>
        <taxon>Gammaproteobacteria</taxon>
        <taxon>Lysobacterales</taxon>
        <taxon>Rhodanobacteraceae</taxon>
        <taxon>Dyella</taxon>
    </lineage>
</organism>
<feature type="domain" description="Sugar 3,4-ketoisomerase QdtA cupin" evidence="1">
    <location>
        <begin position="3"/>
        <end position="130"/>
    </location>
</feature>
<dbReference type="Gene3D" id="2.60.120.10">
    <property type="entry name" value="Jelly Rolls"/>
    <property type="match status" value="1"/>
</dbReference>
<dbReference type="SUPFAM" id="SSF51182">
    <property type="entry name" value="RmlC-like cupins"/>
    <property type="match status" value="1"/>
</dbReference>
<evidence type="ECO:0000313" key="2">
    <source>
        <dbReference type="EMBL" id="GGA38797.1"/>
    </source>
</evidence>
<dbReference type="InterPro" id="IPR014710">
    <property type="entry name" value="RmlC-like_jellyroll"/>
</dbReference>
<dbReference type="Proteomes" id="UP000620046">
    <property type="component" value="Unassembled WGS sequence"/>
</dbReference>
<protein>
    <recommendedName>
        <fullName evidence="1">Sugar 3,4-ketoisomerase QdtA cupin domain-containing protein</fullName>
    </recommendedName>
</protein>
<proteinExistence type="predicted"/>
<evidence type="ECO:0000313" key="3">
    <source>
        <dbReference type="Proteomes" id="UP000620046"/>
    </source>
</evidence>
<reference evidence="3" key="1">
    <citation type="journal article" date="2019" name="Int. J. Syst. Evol. Microbiol.">
        <title>The Global Catalogue of Microorganisms (GCM) 10K type strain sequencing project: providing services to taxonomists for standard genome sequencing and annotation.</title>
        <authorList>
            <consortium name="The Broad Institute Genomics Platform"/>
            <consortium name="The Broad Institute Genome Sequencing Center for Infectious Disease"/>
            <person name="Wu L."/>
            <person name="Ma J."/>
        </authorList>
    </citation>
    <scope>NUCLEOTIDE SEQUENCE [LARGE SCALE GENOMIC DNA]</scope>
    <source>
        <strain evidence="3">CGMCC 1.15439</strain>
    </source>
</reference>
<sequence>MQIQRVQLQQHGDERGMLVALEKDRNVPFEIRRVYYLFATKNRVHRGQHAHRHLNQLAVTVRGSVTFLLDDGSGPVEVVLDDPSQGLLLGSMVWREMYDFSDDCVLMVLADQLYDPADYITNYDEFLREVNNPMLPARVSHTPPTADAEPLGLRRAAPSVELDVQSSTPSLALSPHRTSDRRPVALATEECEKRGLGDVAACQSR</sequence>
<keyword evidence="3" id="KW-1185">Reference proteome</keyword>
<accession>A0ABQ1G8K5</accession>
<dbReference type="InterPro" id="IPR011051">
    <property type="entry name" value="RmlC_Cupin_sf"/>
</dbReference>
<gene>
    <name evidence="2" type="ORF">GCM10010981_30070</name>
</gene>
<dbReference type="CDD" id="cd20292">
    <property type="entry name" value="cupin_QdtA-like"/>
    <property type="match status" value="1"/>
</dbReference>
<dbReference type="InterPro" id="IPR008894">
    <property type="entry name" value="QdtA_cupin_dom"/>
</dbReference>